<accession>A0A183IMQ9</accession>
<evidence type="ECO:0000259" key="7">
    <source>
        <dbReference type="PROSITE" id="PS50157"/>
    </source>
</evidence>
<evidence type="ECO:0000256" key="3">
    <source>
        <dbReference type="ARBA" id="ARBA00022771"/>
    </source>
</evidence>
<dbReference type="PANTHER" id="PTHR14003:SF19">
    <property type="entry name" value="YY2 TRANSCRIPTION FACTOR"/>
    <property type="match status" value="1"/>
</dbReference>
<name>A0A183IMQ9_9BILA</name>
<evidence type="ECO:0000313" key="10">
    <source>
        <dbReference type="WBParaSite" id="SBAD_0000510501-mRNA-1"/>
    </source>
</evidence>
<protein>
    <submittedName>
        <fullName evidence="10">C2H2-type domain-containing protein</fullName>
    </submittedName>
</protein>
<evidence type="ECO:0000256" key="1">
    <source>
        <dbReference type="ARBA" id="ARBA00022723"/>
    </source>
</evidence>
<feature type="domain" description="C2H2-type" evidence="7">
    <location>
        <begin position="117"/>
        <end position="144"/>
    </location>
</feature>
<evidence type="ECO:0000313" key="9">
    <source>
        <dbReference type="Proteomes" id="UP000270296"/>
    </source>
</evidence>
<dbReference type="PROSITE" id="PS50157">
    <property type="entry name" value="ZINC_FINGER_C2H2_2"/>
    <property type="match status" value="2"/>
</dbReference>
<keyword evidence="9" id="KW-1185">Reference proteome</keyword>
<dbReference type="FunFam" id="3.30.160.60:FF:000125">
    <property type="entry name" value="Putative zinc finger protein 143"/>
    <property type="match status" value="1"/>
</dbReference>
<dbReference type="GO" id="GO:0008270">
    <property type="term" value="F:zinc ion binding"/>
    <property type="evidence" value="ECO:0007669"/>
    <property type="project" value="UniProtKB-KW"/>
</dbReference>
<dbReference type="FunFam" id="3.30.160.60:FF:001732">
    <property type="entry name" value="Zgc:162936"/>
    <property type="match status" value="1"/>
</dbReference>
<dbReference type="InterPro" id="IPR013087">
    <property type="entry name" value="Znf_C2H2_type"/>
</dbReference>
<dbReference type="OrthoDB" id="654211at2759"/>
<dbReference type="GO" id="GO:0045893">
    <property type="term" value="P:positive regulation of DNA-templated transcription"/>
    <property type="evidence" value="ECO:0007669"/>
    <property type="project" value="UniProtKB-ARBA"/>
</dbReference>
<evidence type="ECO:0000256" key="6">
    <source>
        <dbReference type="SAM" id="MobiDB-lite"/>
    </source>
</evidence>
<dbReference type="AlphaFoldDB" id="A0A183IMQ9"/>
<dbReference type="PANTHER" id="PTHR14003">
    <property type="entry name" value="TRANSCRIPTIONAL REPRESSOR PROTEIN YY"/>
    <property type="match status" value="1"/>
</dbReference>
<dbReference type="GO" id="GO:0000978">
    <property type="term" value="F:RNA polymerase II cis-regulatory region sequence-specific DNA binding"/>
    <property type="evidence" value="ECO:0007669"/>
    <property type="project" value="TreeGrafter"/>
</dbReference>
<dbReference type="GO" id="GO:0031519">
    <property type="term" value="C:PcG protein complex"/>
    <property type="evidence" value="ECO:0007669"/>
    <property type="project" value="TreeGrafter"/>
</dbReference>
<dbReference type="GO" id="GO:0005667">
    <property type="term" value="C:transcription regulator complex"/>
    <property type="evidence" value="ECO:0007669"/>
    <property type="project" value="TreeGrafter"/>
</dbReference>
<evidence type="ECO:0000256" key="4">
    <source>
        <dbReference type="ARBA" id="ARBA00022833"/>
    </source>
</evidence>
<reference evidence="10" key="1">
    <citation type="submission" date="2016-06" db="UniProtKB">
        <authorList>
            <consortium name="WormBaseParasite"/>
        </authorList>
    </citation>
    <scope>IDENTIFICATION</scope>
</reference>
<gene>
    <name evidence="8" type="ORF">SBAD_LOCUS4903</name>
</gene>
<organism evidence="10">
    <name type="scientific">Soboliphyme baturini</name>
    <dbReference type="NCBI Taxonomy" id="241478"/>
    <lineage>
        <taxon>Eukaryota</taxon>
        <taxon>Metazoa</taxon>
        <taxon>Ecdysozoa</taxon>
        <taxon>Nematoda</taxon>
        <taxon>Enoplea</taxon>
        <taxon>Dorylaimia</taxon>
        <taxon>Dioctophymatida</taxon>
        <taxon>Dioctophymatoidea</taxon>
        <taxon>Soboliphymatidae</taxon>
        <taxon>Soboliphyme</taxon>
    </lineage>
</organism>
<keyword evidence="1" id="KW-0479">Metal-binding</keyword>
<evidence type="ECO:0000313" key="8">
    <source>
        <dbReference type="EMBL" id="VDP05688.1"/>
    </source>
</evidence>
<feature type="region of interest" description="Disordered" evidence="6">
    <location>
        <begin position="188"/>
        <end position="216"/>
    </location>
</feature>
<feature type="domain" description="C2H2-type" evidence="7">
    <location>
        <begin position="87"/>
        <end position="116"/>
    </location>
</feature>
<dbReference type="GO" id="GO:0000981">
    <property type="term" value="F:DNA-binding transcription factor activity, RNA polymerase II-specific"/>
    <property type="evidence" value="ECO:0007669"/>
    <property type="project" value="TreeGrafter"/>
</dbReference>
<evidence type="ECO:0000256" key="2">
    <source>
        <dbReference type="ARBA" id="ARBA00022737"/>
    </source>
</evidence>
<keyword evidence="2" id="KW-0677">Repeat</keyword>
<dbReference type="InterPro" id="IPR036236">
    <property type="entry name" value="Znf_C2H2_sf"/>
</dbReference>
<keyword evidence="3 5" id="KW-0863">Zinc-finger</keyword>
<dbReference type="SUPFAM" id="SSF57667">
    <property type="entry name" value="beta-beta-alpha zinc fingers"/>
    <property type="match status" value="1"/>
</dbReference>
<dbReference type="EMBL" id="UZAM01008619">
    <property type="protein sequence ID" value="VDP05688.1"/>
    <property type="molecule type" value="Genomic_DNA"/>
</dbReference>
<reference evidence="8 9" key="2">
    <citation type="submission" date="2018-11" db="EMBL/GenBank/DDBJ databases">
        <authorList>
            <consortium name="Pathogen Informatics"/>
        </authorList>
    </citation>
    <scope>NUCLEOTIDE SEQUENCE [LARGE SCALE GENOMIC DNA]</scope>
</reference>
<dbReference type="Proteomes" id="UP000270296">
    <property type="component" value="Unassembled WGS sequence"/>
</dbReference>
<keyword evidence="4" id="KW-0862">Zinc</keyword>
<dbReference type="GO" id="GO:0000785">
    <property type="term" value="C:chromatin"/>
    <property type="evidence" value="ECO:0007669"/>
    <property type="project" value="TreeGrafter"/>
</dbReference>
<evidence type="ECO:0000256" key="5">
    <source>
        <dbReference type="PROSITE-ProRule" id="PRU00042"/>
    </source>
</evidence>
<proteinExistence type="predicted"/>
<dbReference type="WBParaSite" id="SBAD_0000510501-mRNA-1">
    <property type="protein sequence ID" value="SBAD_0000510501-mRNA-1"/>
    <property type="gene ID" value="SBAD_0000510501"/>
</dbReference>
<dbReference type="Gene3D" id="3.30.160.60">
    <property type="entry name" value="Classic Zinc Finger"/>
    <property type="match status" value="2"/>
</dbReference>
<sequence length="273" mass="29601">MASVLAMFPSGDTTEFLKYVRITGRVKHSFIRKHSDSVIIPNEARDRGTSLCYSWNGGSFDMSAVVAIVHPHDDVASWSVSELYKPYMCHHANCNKRFANKFLLKKHEFIHTGERPHQCPYCCKRFNRKDNLLRHKKTHESNHFLPRHRATRSLGGVTLTNSKSFPNDSSLMMSLSSGVGIASDQQLNELSSHGGGVGNDSSYTSFSDPATPASSDHHRLTIAVATTATGGLDMRDGNGNGLKSKGASLASTLMADVPPPAPPAASAVGDTCT</sequence>
<dbReference type="PROSITE" id="PS00028">
    <property type="entry name" value="ZINC_FINGER_C2H2_1"/>
    <property type="match status" value="2"/>
</dbReference>
<dbReference type="SMART" id="SM00355">
    <property type="entry name" value="ZnF_C2H2"/>
    <property type="match status" value="2"/>
</dbReference>
<feature type="compositionally biased region" description="Polar residues" evidence="6">
    <location>
        <begin position="199"/>
        <end position="214"/>
    </location>
</feature>